<dbReference type="Gene3D" id="3.30.70.330">
    <property type="match status" value="1"/>
</dbReference>
<comment type="caution">
    <text evidence="6">The sequence shown here is derived from an EMBL/GenBank/DDBJ whole genome shotgun (WGS) entry which is preliminary data.</text>
</comment>
<evidence type="ECO:0000256" key="4">
    <source>
        <dbReference type="ARBA" id="ARBA00023242"/>
    </source>
</evidence>
<feature type="compositionally biased region" description="Polar residues" evidence="5">
    <location>
        <begin position="275"/>
        <end position="291"/>
    </location>
</feature>
<comment type="subcellular location">
    <subcellularLocation>
        <location evidence="1">Nucleus</location>
        <location evidence="1">Nucleolus</location>
    </subcellularLocation>
</comment>
<feature type="region of interest" description="Disordered" evidence="5">
    <location>
        <begin position="1"/>
        <end position="85"/>
    </location>
</feature>
<dbReference type="OrthoDB" id="287393at2759"/>
<dbReference type="InterPro" id="IPR035979">
    <property type="entry name" value="RBD_domain_sf"/>
</dbReference>
<keyword evidence="3" id="KW-0694">RNA-binding</keyword>
<dbReference type="GO" id="GO:0003723">
    <property type="term" value="F:RNA binding"/>
    <property type="evidence" value="ECO:0007669"/>
    <property type="project" value="UniProtKB-KW"/>
</dbReference>
<name>A0A5C7HD01_9ROSI</name>
<feature type="compositionally biased region" description="Basic and acidic residues" evidence="5">
    <location>
        <begin position="18"/>
        <end position="27"/>
    </location>
</feature>
<feature type="compositionally biased region" description="Basic residues" evidence="5">
    <location>
        <begin position="8"/>
        <end position="17"/>
    </location>
</feature>
<dbReference type="AlphaFoldDB" id="A0A5C7HD01"/>
<accession>A0A5C7HD01</accession>
<dbReference type="PANTHER" id="PTHR12311">
    <property type="entry name" value="ACTIVATOR OF BASAL TRANSCRIPTION 1"/>
    <property type="match status" value="1"/>
</dbReference>
<keyword evidence="4" id="KW-0539">Nucleus</keyword>
<evidence type="ECO:0000256" key="5">
    <source>
        <dbReference type="SAM" id="MobiDB-lite"/>
    </source>
</evidence>
<evidence type="ECO:0000313" key="7">
    <source>
        <dbReference type="Proteomes" id="UP000323000"/>
    </source>
</evidence>
<evidence type="ECO:0000313" key="6">
    <source>
        <dbReference type="EMBL" id="TXG54748.1"/>
    </source>
</evidence>
<dbReference type="GO" id="GO:0000472">
    <property type="term" value="P:endonucleolytic cleavage to generate mature 5'-end of SSU-rRNA from (SSU-rRNA, 5.8S rRNA, LSU-rRNA)"/>
    <property type="evidence" value="ECO:0007669"/>
    <property type="project" value="TreeGrafter"/>
</dbReference>
<dbReference type="InterPro" id="IPR039119">
    <property type="entry name" value="ABT1/Esf2"/>
</dbReference>
<evidence type="ECO:0008006" key="8">
    <source>
        <dbReference type="Google" id="ProtNLM"/>
    </source>
</evidence>
<dbReference type="CDD" id="cd12263">
    <property type="entry name" value="RRM_ABT1_like"/>
    <property type="match status" value="1"/>
</dbReference>
<proteinExistence type="inferred from homology"/>
<sequence length="327" mass="37826">MLDGERSKRPKNKRNRGLLKESDKAAEEQELNGEESFSELNPKSRHGRADNDMNETDDFLLKETDNSGAEEEEKPQSSKSKKKKRILMEEAAKADQRGVCYLSRIPPHMDHVKLRQILAQYGEIQRIYLSPHGNCFFVICKLHLLFKLNPSARAPRKRSNKRDGGFQEQAFSEGWVEFTKKSVAKRVANMLNGEQFGGRKRSSFYYDLWNIKYLSKFKWDDLTEEIAYKNAIREQKLTLEISAAKRERDFYLAKVDQSRALSSIEERINKKQKVQQESETSSELPVNQQTKKVFRQFPQKQPVTDKNTVQSKPRLSKDILAGVFGGS</sequence>
<evidence type="ECO:0000256" key="1">
    <source>
        <dbReference type="ARBA" id="ARBA00004604"/>
    </source>
</evidence>
<dbReference type="EMBL" id="VAHF01000009">
    <property type="protein sequence ID" value="TXG54748.1"/>
    <property type="molecule type" value="Genomic_DNA"/>
</dbReference>
<organism evidence="6 7">
    <name type="scientific">Acer yangbiense</name>
    <dbReference type="NCBI Taxonomy" id="1000413"/>
    <lineage>
        <taxon>Eukaryota</taxon>
        <taxon>Viridiplantae</taxon>
        <taxon>Streptophyta</taxon>
        <taxon>Embryophyta</taxon>
        <taxon>Tracheophyta</taxon>
        <taxon>Spermatophyta</taxon>
        <taxon>Magnoliopsida</taxon>
        <taxon>eudicotyledons</taxon>
        <taxon>Gunneridae</taxon>
        <taxon>Pentapetalae</taxon>
        <taxon>rosids</taxon>
        <taxon>malvids</taxon>
        <taxon>Sapindales</taxon>
        <taxon>Sapindaceae</taxon>
        <taxon>Hippocastanoideae</taxon>
        <taxon>Acereae</taxon>
        <taxon>Acer</taxon>
    </lineage>
</organism>
<feature type="region of interest" description="Disordered" evidence="5">
    <location>
        <begin position="272"/>
        <end position="314"/>
    </location>
</feature>
<dbReference type="GO" id="GO:0034462">
    <property type="term" value="P:small-subunit processome assembly"/>
    <property type="evidence" value="ECO:0007669"/>
    <property type="project" value="TreeGrafter"/>
</dbReference>
<keyword evidence="7" id="KW-1185">Reference proteome</keyword>
<evidence type="ECO:0000256" key="3">
    <source>
        <dbReference type="ARBA" id="ARBA00022884"/>
    </source>
</evidence>
<dbReference type="GO" id="GO:0005730">
    <property type="term" value="C:nucleolus"/>
    <property type="evidence" value="ECO:0007669"/>
    <property type="project" value="UniProtKB-SubCell"/>
</dbReference>
<dbReference type="Proteomes" id="UP000323000">
    <property type="component" value="Chromosome 9"/>
</dbReference>
<evidence type="ECO:0000256" key="2">
    <source>
        <dbReference type="ARBA" id="ARBA00005819"/>
    </source>
</evidence>
<dbReference type="GO" id="GO:0000447">
    <property type="term" value="P:endonucleolytic cleavage in ITS1 to separate SSU-rRNA from 5.8S rRNA and LSU-rRNA from tricistronic rRNA transcript (SSU-rRNA, 5.8S rRNA, LSU-rRNA)"/>
    <property type="evidence" value="ECO:0007669"/>
    <property type="project" value="TreeGrafter"/>
</dbReference>
<feature type="compositionally biased region" description="Acidic residues" evidence="5">
    <location>
        <begin position="28"/>
        <end position="37"/>
    </location>
</feature>
<gene>
    <name evidence="6" type="ORF">EZV62_020004</name>
</gene>
<dbReference type="InterPro" id="IPR034353">
    <property type="entry name" value="ABT1/ESF2_RRM"/>
</dbReference>
<dbReference type="PANTHER" id="PTHR12311:SF7">
    <property type="entry name" value="ACTIVATOR OF BASAL TRANSCRIPTION 1"/>
    <property type="match status" value="1"/>
</dbReference>
<protein>
    <recommendedName>
        <fullName evidence="8">RRM domain-containing protein</fullName>
    </recommendedName>
</protein>
<feature type="compositionally biased region" description="Polar residues" evidence="5">
    <location>
        <begin position="298"/>
        <end position="313"/>
    </location>
</feature>
<dbReference type="InterPro" id="IPR012677">
    <property type="entry name" value="Nucleotide-bd_a/b_plait_sf"/>
</dbReference>
<comment type="similarity">
    <text evidence="2">Belongs to the ESF2/ABP1 family.</text>
</comment>
<dbReference type="SUPFAM" id="SSF54928">
    <property type="entry name" value="RNA-binding domain, RBD"/>
    <property type="match status" value="1"/>
</dbReference>
<dbReference type="GO" id="GO:0000480">
    <property type="term" value="P:endonucleolytic cleavage in 5'-ETS of tricistronic rRNA transcript (SSU-rRNA, 5.8S rRNA, LSU-rRNA)"/>
    <property type="evidence" value="ECO:0007669"/>
    <property type="project" value="TreeGrafter"/>
</dbReference>
<reference evidence="7" key="1">
    <citation type="journal article" date="2019" name="Gigascience">
        <title>De novo genome assembly of the endangered Acer yangbiense, a plant species with extremely small populations endemic to Yunnan Province, China.</title>
        <authorList>
            <person name="Yang J."/>
            <person name="Wariss H.M."/>
            <person name="Tao L."/>
            <person name="Zhang R."/>
            <person name="Yun Q."/>
            <person name="Hollingsworth P."/>
            <person name="Dao Z."/>
            <person name="Luo G."/>
            <person name="Guo H."/>
            <person name="Ma Y."/>
            <person name="Sun W."/>
        </authorList>
    </citation>
    <scope>NUCLEOTIDE SEQUENCE [LARGE SCALE GENOMIC DNA]</scope>
    <source>
        <strain evidence="7">cv. Malutang</strain>
    </source>
</reference>